<evidence type="ECO:0000256" key="3">
    <source>
        <dbReference type="ARBA" id="ARBA00022642"/>
    </source>
</evidence>
<keyword evidence="3 10" id="KW-0662">Pyridine nucleotide biosynthesis</keyword>
<dbReference type="NCBIfam" id="NF000841">
    <property type="entry name" value="PRK00071.1-4"/>
    <property type="match status" value="1"/>
</dbReference>
<dbReference type="KEGG" id="tap:GZ22_09570"/>
<gene>
    <name evidence="10" type="primary">nadD</name>
    <name evidence="12" type="ORF">GZ22_09570</name>
    <name evidence="13" type="ORF">SAMN04489762_0344</name>
</gene>
<dbReference type="NCBIfam" id="TIGR00482">
    <property type="entry name" value="nicotinate (nicotinamide) nucleotide adenylyltransferase"/>
    <property type="match status" value="1"/>
</dbReference>
<reference evidence="13 15" key="2">
    <citation type="submission" date="2016-10" db="EMBL/GenBank/DDBJ databases">
        <authorList>
            <person name="Varghese N."/>
            <person name="Submissions S."/>
        </authorList>
    </citation>
    <scope>NUCLEOTIDE SEQUENCE [LARGE SCALE GENOMIC DNA]</scope>
    <source>
        <strain evidence="13 15">DSM 21619</strain>
    </source>
</reference>
<evidence type="ECO:0000313" key="12">
    <source>
        <dbReference type="EMBL" id="AIF66862.1"/>
    </source>
</evidence>
<evidence type="ECO:0000256" key="1">
    <source>
        <dbReference type="ARBA" id="ARBA00002324"/>
    </source>
</evidence>
<dbReference type="HAMAP" id="MF_00244">
    <property type="entry name" value="NaMN_adenylyltr"/>
    <property type="match status" value="1"/>
</dbReference>
<dbReference type="UniPathway" id="UPA00253">
    <property type="reaction ID" value="UER00332"/>
</dbReference>
<organism evidence="12 14">
    <name type="scientific">Terribacillus saccharophilus</name>
    <dbReference type="NCBI Taxonomy" id="361277"/>
    <lineage>
        <taxon>Bacteria</taxon>
        <taxon>Bacillati</taxon>
        <taxon>Bacillota</taxon>
        <taxon>Bacilli</taxon>
        <taxon>Bacillales</taxon>
        <taxon>Bacillaceae</taxon>
        <taxon>Terribacillus</taxon>
    </lineage>
</organism>
<evidence type="ECO:0000256" key="2">
    <source>
        <dbReference type="ARBA" id="ARBA00005019"/>
    </source>
</evidence>
<evidence type="ECO:0000256" key="5">
    <source>
        <dbReference type="ARBA" id="ARBA00022695"/>
    </source>
</evidence>
<accession>A0A075LLQ1</accession>
<dbReference type="RefSeq" id="WP_038561493.1">
    <property type="nucleotide sequence ID" value="NZ_CP008876.1"/>
</dbReference>
<dbReference type="SUPFAM" id="SSF52374">
    <property type="entry name" value="Nucleotidylyl transferase"/>
    <property type="match status" value="1"/>
</dbReference>
<keyword evidence="7 10" id="KW-0067">ATP-binding</keyword>
<dbReference type="GO" id="GO:0004515">
    <property type="term" value="F:nicotinate-nucleotide adenylyltransferase activity"/>
    <property type="evidence" value="ECO:0007669"/>
    <property type="project" value="UniProtKB-UniRule"/>
</dbReference>
<keyword evidence="4 10" id="KW-0808">Transferase</keyword>
<dbReference type="InterPro" id="IPR004821">
    <property type="entry name" value="Cyt_trans-like"/>
</dbReference>
<evidence type="ECO:0000313" key="13">
    <source>
        <dbReference type="EMBL" id="SEM54499.1"/>
    </source>
</evidence>
<dbReference type="EMBL" id="FOCD01000001">
    <property type="protein sequence ID" value="SEM54499.1"/>
    <property type="molecule type" value="Genomic_DNA"/>
</dbReference>
<evidence type="ECO:0000256" key="4">
    <source>
        <dbReference type="ARBA" id="ARBA00022679"/>
    </source>
</evidence>
<keyword evidence="8 10" id="KW-0520">NAD</keyword>
<dbReference type="PANTHER" id="PTHR39321:SF3">
    <property type="entry name" value="PHOSPHOPANTETHEINE ADENYLYLTRANSFERASE"/>
    <property type="match status" value="1"/>
</dbReference>
<dbReference type="InterPro" id="IPR014729">
    <property type="entry name" value="Rossmann-like_a/b/a_fold"/>
</dbReference>
<dbReference type="PANTHER" id="PTHR39321">
    <property type="entry name" value="NICOTINATE-NUCLEOTIDE ADENYLYLTRANSFERASE-RELATED"/>
    <property type="match status" value="1"/>
</dbReference>
<dbReference type="NCBIfam" id="NF000840">
    <property type="entry name" value="PRK00071.1-3"/>
    <property type="match status" value="1"/>
</dbReference>
<dbReference type="CDD" id="cd02165">
    <property type="entry name" value="NMNAT"/>
    <property type="match status" value="1"/>
</dbReference>
<dbReference type="GeneID" id="34220609"/>
<reference evidence="12 14" key="1">
    <citation type="submission" date="2014-07" db="EMBL/GenBank/DDBJ databases">
        <title>Complete genome sequence of a moderately halophilic bacterium Terribacillus aidingensis MP602, isolated from Cryptomeria fortunei in Tianmu mountain in China.</title>
        <authorList>
            <person name="Wang Y."/>
            <person name="Lu P."/>
            <person name="Zhang L."/>
        </authorList>
    </citation>
    <scope>NUCLEOTIDE SEQUENCE [LARGE SCALE GENOMIC DNA]</scope>
    <source>
        <strain evidence="12 14">MP602</strain>
    </source>
</reference>
<evidence type="ECO:0000313" key="15">
    <source>
        <dbReference type="Proteomes" id="UP000199735"/>
    </source>
</evidence>
<comment type="function">
    <text evidence="1 10">Catalyzes the reversible adenylation of nicotinate mononucleotide (NaMN) to nicotinic acid adenine dinucleotide (NaAD).</text>
</comment>
<dbReference type="GO" id="GO:0009435">
    <property type="term" value="P:NAD+ biosynthetic process"/>
    <property type="evidence" value="ECO:0007669"/>
    <property type="project" value="UniProtKB-UniRule"/>
</dbReference>
<keyword evidence="6 10" id="KW-0547">Nucleotide-binding</keyword>
<evidence type="ECO:0000259" key="11">
    <source>
        <dbReference type="Pfam" id="PF01467"/>
    </source>
</evidence>
<keyword evidence="5 10" id="KW-0548">Nucleotidyltransferase</keyword>
<evidence type="ECO:0000313" key="14">
    <source>
        <dbReference type="Proteomes" id="UP000027980"/>
    </source>
</evidence>
<dbReference type="Proteomes" id="UP000199735">
    <property type="component" value="Unassembled WGS sequence"/>
</dbReference>
<protein>
    <recommendedName>
        <fullName evidence="10">Probable nicotinate-nucleotide adenylyltransferase</fullName>
        <ecNumber evidence="10">2.7.7.18</ecNumber>
    </recommendedName>
    <alternativeName>
        <fullName evidence="10">Deamido-NAD(+) diphosphorylase</fullName>
    </alternativeName>
    <alternativeName>
        <fullName evidence="10">Deamido-NAD(+) pyrophosphorylase</fullName>
    </alternativeName>
    <alternativeName>
        <fullName evidence="10">Nicotinate mononucleotide adenylyltransferase</fullName>
        <shortName evidence="10">NaMN adenylyltransferase</shortName>
    </alternativeName>
</protein>
<comment type="catalytic activity">
    <reaction evidence="9 10">
        <text>nicotinate beta-D-ribonucleotide + ATP + H(+) = deamido-NAD(+) + diphosphate</text>
        <dbReference type="Rhea" id="RHEA:22860"/>
        <dbReference type="ChEBI" id="CHEBI:15378"/>
        <dbReference type="ChEBI" id="CHEBI:30616"/>
        <dbReference type="ChEBI" id="CHEBI:33019"/>
        <dbReference type="ChEBI" id="CHEBI:57502"/>
        <dbReference type="ChEBI" id="CHEBI:58437"/>
        <dbReference type="EC" id="2.7.7.18"/>
    </reaction>
</comment>
<sequence>MKKVGLLGGTFDPPHLGHLFIAQEVQHRLGLDEVWFIPAHEAPHKQKSQTDAVLRLEMVQAAIAENPIFRMNPIEVDRLGKSYTFDTIKLLQEMHPNTAFHFIIGADLVESLHTWHRIDDLIEMLTFVGVGRPGYDLETTYPVTYVDIPELEISSSMIRERVEQGAPVHYLISGAVFDIIKEQKLYAER</sequence>
<proteinExistence type="inferred from homology"/>
<evidence type="ECO:0000256" key="8">
    <source>
        <dbReference type="ARBA" id="ARBA00023027"/>
    </source>
</evidence>
<dbReference type="EMBL" id="CP008876">
    <property type="protein sequence ID" value="AIF66862.1"/>
    <property type="molecule type" value="Genomic_DNA"/>
</dbReference>
<dbReference type="GO" id="GO:0005524">
    <property type="term" value="F:ATP binding"/>
    <property type="evidence" value="ECO:0007669"/>
    <property type="project" value="UniProtKB-KW"/>
</dbReference>
<evidence type="ECO:0000256" key="7">
    <source>
        <dbReference type="ARBA" id="ARBA00022840"/>
    </source>
</evidence>
<dbReference type="HOGENOM" id="CLU_069765_3_1_9"/>
<feature type="domain" description="Cytidyltransferase-like" evidence="11">
    <location>
        <begin position="6"/>
        <end position="161"/>
    </location>
</feature>
<dbReference type="Pfam" id="PF01467">
    <property type="entry name" value="CTP_transf_like"/>
    <property type="match status" value="1"/>
</dbReference>
<comment type="pathway">
    <text evidence="2 10">Cofactor biosynthesis; NAD(+) biosynthesis; deamido-NAD(+) from nicotinate D-ribonucleotide: step 1/1.</text>
</comment>
<evidence type="ECO:0000256" key="9">
    <source>
        <dbReference type="ARBA" id="ARBA00048721"/>
    </source>
</evidence>
<evidence type="ECO:0000256" key="6">
    <source>
        <dbReference type="ARBA" id="ARBA00022741"/>
    </source>
</evidence>
<dbReference type="InterPro" id="IPR005248">
    <property type="entry name" value="NadD/NMNAT"/>
</dbReference>
<dbReference type="AlphaFoldDB" id="A0A075LLQ1"/>
<accession>A0AAX2EAE0</accession>
<evidence type="ECO:0000256" key="10">
    <source>
        <dbReference type="HAMAP-Rule" id="MF_00244"/>
    </source>
</evidence>
<dbReference type="NCBIfam" id="TIGR00125">
    <property type="entry name" value="cyt_tran_rel"/>
    <property type="match status" value="1"/>
</dbReference>
<dbReference type="EC" id="2.7.7.18" evidence="10"/>
<dbReference type="Gene3D" id="3.40.50.620">
    <property type="entry name" value="HUPs"/>
    <property type="match status" value="1"/>
</dbReference>
<dbReference type="OrthoDB" id="5295945at2"/>
<dbReference type="Proteomes" id="UP000027980">
    <property type="component" value="Chromosome"/>
</dbReference>
<name>A0A075LLQ1_9BACI</name>
<comment type="similarity">
    <text evidence="10">Belongs to the NadD family.</text>
</comment>